<dbReference type="InterPro" id="IPR001314">
    <property type="entry name" value="Peptidase_S1A"/>
</dbReference>
<dbReference type="STRING" id="208439.AJAP_22315"/>
<dbReference type="InterPro" id="IPR043504">
    <property type="entry name" value="Peptidase_S1_PA_chymotrypsin"/>
</dbReference>
<dbReference type="SMART" id="SM00020">
    <property type="entry name" value="Tryp_SPc"/>
    <property type="match status" value="1"/>
</dbReference>
<dbReference type="SUPFAM" id="SSF50494">
    <property type="entry name" value="Trypsin-like serine proteases"/>
    <property type="match status" value="1"/>
</dbReference>
<gene>
    <name evidence="5" type="ORF">AJAP_22315</name>
</gene>
<dbReference type="GO" id="GO:0004252">
    <property type="term" value="F:serine-type endopeptidase activity"/>
    <property type="evidence" value="ECO:0007669"/>
    <property type="project" value="InterPro"/>
</dbReference>
<comment type="similarity">
    <text evidence="1">Belongs to the peptidase S1 family.</text>
</comment>
<accession>A0A075UY26</accession>
<feature type="domain" description="Peptidase S1" evidence="4">
    <location>
        <begin position="26"/>
        <end position="250"/>
    </location>
</feature>
<feature type="chain" id="PRO_5001710831" evidence="3">
    <location>
        <begin position="23"/>
        <end position="250"/>
    </location>
</feature>
<dbReference type="RefSeq" id="WP_038514851.1">
    <property type="nucleotide sequence ID" value="NZ_CP008953.1"/>
</dbReference>
<dbReference type="EMBL" id="CP008953">
    <property type="protein sequence ID" value="AIG77319.1"/>
    <property type="molecule type" value="Genomic_DNA"/>
</dbReference>
<dbReference type="PRINTS" id="PR00722">
    <property type="entry name" value="CHYMOTRYPSIN"/>
</dbReference>
<evidence type="ECO:0000313" key="5">
    <source>
        <dbReference type="EMBL" id="AIG77319.1"/>
    </source>
</evidence>
<evidence type="ECO:0000313" key="6">
    <source>
        <dbReference type="Proteomes" id="UP000028492"/>
    </source>
</evidence>
<sequence length="250" mass="25606">MRLRALLAAAVLTITTAPAALAAPDVAHGTDVPPGRFGFVAKIAMTKIPRPDGSTYGSYCTGALIAPSWVVTTGHCFHDAHRKRVAGKTPYPTMVTLGLVDEAVESGVARKATEVLQAKENDVALIKLDTPVTTVSPLKVSRVLPKVGQQLTLAGWGSLTATNPAPATRMQQGTVQVATVAPTTIGVRGAAPSITTSACTYDSGAPYFLAEGAGGALVSLEATGPACPHAGIETTSRADVIADWIATHTG</sequence>
<name>A0A075UY26_9PSEU</name>
<feature type="signal peptide" evidence="3">
    <location>
        <begin position="1"/>
        <end position="22"/>
    </location>
</feature>
<evidence type="ECO:0000256" key="2">
    <source>
        <dbReference type="ARBA" id="ARBA00023157"/>
    </source>
</evidence>
<dbReference type="HOGENOM" id="CLU_070987_0_0_11"/>
<keyword evidence="3" id="KW-0732">Signal</keyword>
<dbReference type="PANTHER" id="PTHR24276:SF98">
    <property type="entry name" value="FI18310P1-RELATED"/>
    <property type="match status" value="1"/>
</dbReference>
<dbReference type="KEGG" id="aja:AJAP_22315"/>
<keyword evidence="2" id="KW-1015">Disulfide bond</keyword>
<proteinExistence type="inferred from homology"/>
<evidence type="ECO:0000256" key="1">
    <source>
        <dbReference type="ARBA" id="ARBA00007664"/>
    </source>
</evidence>
<evidence type="ECO:0000259" key="4">
    <source>
        <dbReference type="PROSITE" id="PS50240"/>
    </source>
</evidence>
<dbReference type="Pfam" id="PF00089">
    <property type="entry name" value="Trypsin"/>
    <property type="match status" value="1"/>
</dbReference>
<dbReference type="eggNOG" id="COG5640">
    <property type="taxonomic scope" value="Bacteria"/>
</dbReference>
<dbReference type="InterPro" id="IPR009003">
    <property type="entry name" value="Peptidase_S1_PA"/>
</dbReference>
<dbReference type="Gene3D" id="2.40.10.10">
    <property type="entry name" value="Trypsin-like serine proteases"/>
    <property type="match status" value="1"/>
</dbReference>
<reference evidence="5 6" key="1">
    <citation type="journal article" date="2014" name="J. Biotechnol.">
        <title>Complete genome sequence of the actinobacterium Amycolatopsis japonica MG417-CF17(T) (=DSM 44213T) producing (S,S)-N,N'-ethylenediaminedisuccinic acid.</title>
        <authorList>
            <person name="Stegmann E."/>
            <person name="Albersmeier A."/>
            <person name="Spohn M."/>
            <person name="Gert H."/>
            <person name="Weber T."/>
            <person name="Wohlleben W."/>
            <person name="Kalinowski J."/>
            <person name="Ruckert C."/>
        </authorList>
    </citation>
    <scope>NUCLEOTIDE SEQUENCE [LARGE SCALE GENOMIC DNA]</scope>
    <source>
        <strain evidence="6">MG417-CF17 (DSM 44213)</strain>
    </source>
</reference>
<protein>
    <submittedName>
        <fullName evidence="5">Conserved putative secreted protein</fullName>
    </submittedName>
</protein>
<dbReference type="Proteomes" id="UP000028492">
    <property type="component" value="Chromosome"/>
</dbReference>
<dbReference type="InterPro" id="IPR050430">
    <property type="entry name" value="Peptidase_S1"/>
</dbReference>
<dbReference type="InterPro" id="IPR001254">
    <property type="entry name" value="Trypsin_dom"/>
</dbReference>
<dbReference type="PROSITE" id="PS50240">
    <property type="entry name" value="TRYPSIN_DOM"/>
    <property type="match status" value="1"/>
</dbReference>
<dbReference type="AlphaFoldDB" id="A0A075UY26"/>
<dbReference type="GO" id="GO:0006508">
    <property type="term" value="P:proteolysis"/>
    <property type="evidence" value="ECO:0007669"/>
    <property type="project" value="InterPro"/>
</dbReference>
<organism evidence="5 6">
    <name type="scientific">Amycolatopsis japonica</name>
    <dbReference type="NCBI Taxonomy" id="208439"/>
    <lineage>
        <taxon>Bacteria</taxon>
        <taxon>Bacillati</taxon>
        <taxon>Actinomycetota</taxon>
        <taxon>Actinomycetes</taxon>
        <taxon>Pseudonocardiales</taxon>
        <taxon>Pseudonocardiaceae</taxon>
        <taxon>Amycolatopsis</taxon>
        <taxon>Amycolatopsis japonica group</taxon>
    </lineage>
</organism>
<evidence type="ECO:0000256" key="3">
    <source>
        <dbReference type="SAM" id="SignalP"/>
    </source>
</evidence>
<keyword evidence="6" id="KW-1185">Reference proteome</keyword>
<dbReference type="PANTHER" id="PTHR24276">
    <property type="entry name" value="POLYSERASE-RELATED"/>
    <property type="match status" value="1"/>
</dbReference>